<protein>
    <submittedName>
        <fullName evidence="1">Uncharacterized protein</fullName>
    </submittedName>
</protein>
<feature type="non-terminal residue" evidence="1">
    <location>
        <position position="1"/>
    </location>
</feature>
<gene>
    <name evidence="1" type="ORF">BDR25DRAFT_242132</name>
</gene>
<dbReference type="EMBL" id="MU003535">
    <property type="protein sequence ID" value="KAF2464653.1"/>
    <property type="molecule type" value="Genomic_DNA"/>
</dbReference>
<reference evidence="1" key="1">
    <citation type="journal article" date="2020" name="Stud. Mycol.">
        <title>101 Dothideomycetes genomes: a test case for predicting lifestyles and emergence of pathogens.</title>
        <authorList>
            <person name="Haridas S."/>
            <person name="Albert R."/>
            <person name="Binder M."/>
            <person name="Bloem J."/>
            <person name="Labutti K."/>
            <person name="Salamov A."/>
            <person name="Andreopoulos B."/>
            <person name="Baker S."/>
            <person name="Barry K."/>
            <person name="Bills G."/>
            <person name="Bluhm B."/>
            <person name="Cannon C."/>
            <person name="Castanera R."/>
            <person name="Culley D."/>
            <person name="Daum C."/>
            <person name="Ezra D."/>
            <person name="Gonzalez J."/>
            <person name="Henrissat B."/>
            <person name="Kuo A."/>
            <person name="Liang C."/>
            <person name="Lipzen A."/>
            <person name="Lutzoni F."/>
            <person name="Magnuson J."/>
            <person name="Mondo S."/>
            <person name="Nolan M."/>
            <person name="Ohm R."/>
            <person name="Pangilinan J."/>
            <person name="Park H.-J."/>
            <person name="Ramirez L."/>
            <person name="Alfaro M."/>
            <person name="Sun H."/>
            <person name="Tritt A."/>
            <person name="Yoshinaga Y."/>
            <person name="Zwiers L.-H."/>
            <person name="Turgeon B."/>
            <person name="Goodwin S."/>
            <person name="Spatafora J."/>
            <person name="Crous P."/>
            <person name="Grigoriev I."/>
        </authorList>
    </citation>
    <scope>NUCLEOTIDE SEQUENCE</scope>
    <source>
        <strain evidence="1">ATCC 200398</strain>
    </source>
</reference>
<keyword evidence="2" id="KW-1185">Reference proteome</keyword>
<name>A0ACB6QCF2_9PLEO</name>
<dbReference type="Proteomes" id="UP000799755">
    <property type="component" value="Unassembled WGS sequence"/>
</dbReference>
<comment type="caution">
    <text evidence="1">The sequence shown here is derived from an EMBL/GenBank/DDBJ whole genome shotgun (WGS) entry which is preliminary data.</text>
</comment>
<accession>A0ACB6QCF2</accession>
<evidence type="ECO:0000313" key="2">
    <source>
        <dbReference type="Proteomes" id="UP000799755"/>
    </source>
</evidence>
<evidence type="ECO:0000313" key="1">
    <source>
        <dbReference type="EMBL" id="KAF2464653.1"/>
    </source>
</evidence>
<organism evidence="1 2">
    <name type="scientific">Lindgomyces ingoldianus</name>
    <dbReference type="NCBI Taxonomy" id="673940"/>
    <lineage>
        <taxon>Eukaryota</taxon>
        <taxon>Fungi</taxon>
        <taxon>Dikarya</taxon>
        <taxon>Ascomycota</taxon>
        <taxon>Pezizomycotina</taxon>
        <taxon>Dothideomycetes</taxon>
        <taxon>Pleosporomycetidae</taxon>
        <taxon>Pleosporales</taxon>
        <taxon>Lindgomycetaceae</taxon>
        <taxon>Lindgomyces</taxon>
    </lineage>
</organism>
<sequence length="62" mass="6659">LVTMSTLFARLTIFPRTVLYIIFQCTRAVVAGFMVRGSLGQPPASFQLVPGCCIDPTLVSPG</sequence>
<proteinExistence type="predicted"/>